<reference evidence="2 3" key="1">
    <citation type="submission" date="2019-03" db="EMBL/GenBank/DDBJ databases">
        <authorList>
            <person name="Gaulin E."/>
            <person name="Dumas B."/>
        </authorList>
    </citation>
    <scope>NUCLEOTIDE SEQUENCE [LARGE SCALE GENOMIC DNA]</scope>
    <source>
        <strain evidence="2">CBS 568.67</strain>
    </source>
</reference>
<evidence type="ECO:0000313" key="3">
    <source>
        <dbReference type="Proteomes" id="UP000332933"/>
    </source>
</evidence>
<protein>
    <submittedName>
        <fullName evidence="2">Aste57867_9476 protein</fullName>
    </submittedName>
</protein>
<evidence type="ECO:0000313" key="2">
    <source>
        <dbReference type="EMBL" id="VFT86355.1"/>
    </source>
</evidence>
<keyword evidence="3" id="KW-1185">Reference proteome</keyword>
<evidence type="ECO:0000313" key="1">
    <source>
        <dbReference type="EMBL" id="KAF0699996.1"/>
    </source>
</evidence>
<gene>
    <name evidence="2" type="primary">Aste57867_9476</name>
    <name evidence="1" type="ORF">As57867_009439</name>
    <name evidence="2" type="ORF">ASTE57867_9476</name>
</gene>
<organism evidence="2 3">
    <name type="scientific">Aphanomyces stellatus</name>
    <dbReference type="NCBI Taxonomy" id="120398"/>
    <lineage>
        <taxon>Eukaryota</taxon>
        <taxon>Sar</taxon>
        <taxon>Stramenopiles</taxon>
        <taxon>Oomycota</taxon>
        <taxon>Saprolegniomycetes</taxon>
        <taxon>Saprolegniales</taxon>
        <taxon>Verrucalvaceae</taxon>
        <taxon>Aphanomyces</taxon>
    </lineage>
</organism>
<dbReference type="Proteomes" id="UP000332933">
    <property type="component" value="Unassembled WGS sequence"/>
</dbReference>
<reference evidence="1" key="2">
    <citation type="submission" date="2019-06" db="EMBL/GenBank/DDBJ databases">
        <title>Genomics analysis of Aphanomyces spp. identifies a new class of oomycete effector associated with host adaptation.</title>
        <authorList>
            <person name="Gaulin E."/>
        </authorList>
    </citation>
    <scope>NUCLEOTIDE SEQUENCE</scope>
    <source>
        <strain evidence="1">CBS 578.67</strain>
    </source>
</reference>
<dbReference type="AlphaFoldDB" id="A0A485KNG8"/>
<proteinExistence type="predicted"/>
<dbReference type="OrthoDB" id="10560342at2759"/>
<sequence length="310" mass="34532">MVFSKTSAEQHAPPVTFAAFREQLVKEDMASTVVKPPHKVVPPFDNDQQVEETQRRSIAKRVKRAMIAELLPRRSNTPPQTTSTATSEQLHDSIMQVFAAHDPRNRGKLPWNTFVQLVDSAFHVRLNDRERTLFRVHLHVPEGGAISYVKFVSHVFEESTKSKKAAKGDAQPEQMPPPPLALGLPLLQSVLDDTDTLFTQQEHGKRAKNFLARVVKAAALEANLWHVPVQDVLHRAMASGGGDDDSTLTQTAFYTAMYVALNVQVDAIEADVIFQQLAPQGLLTVHDLHDAVVRFNLLHPIKSTTLLPKI</sequence>
<dbReference type="EMBL" id="CAADRA010005164">
    <property type="protein sequence ID" value="VFT86355.1"/>
    <property type="molecule type" value="Genomic_DNA"/>
</dbReference>
<dbReference type="EMBL" id="VJMH01005143">
    <property type="protein sequence ID" value="KAF0699996.1"/>
    <property type="molecule type" value="Genomic_DNA"/>
</dbReference>
<name>A0A485KNG8_9STRA</name>
<accession>A0A485KNG8</accession>